<feature type="domain" description="Alcohol dehydrogenase-like N-terminal" evidence="7">
    <location>
        <begin position="27"/>
        <end position="139"/>
    </location>
</feature>
<keyword evidence="2 5" id="KW-0479">Metal-binding</keyword>
<evidence type="ECO:0000256" key="4">
    <source>
        <dbReference type="ARBA" id="ARBA00023002"/>
    </source>
</evidence>
<dbReference type="InterPro" id="IPR002328">
    <property type="entry name" value="ADH_Zn_CS"/>
</dbReference>
<dbReference type="GO" id="GO:0008270">
    <property type="term" value="F:zinc ion binding"/>
    <property type="evidence" value="ECO:0007669"/>
    <property type="project" value="InterPro"/>
</dbReference>
<dbReference type="InterPro" id="IPR013149">
    <property type="entry name" value="ADH-like_C"/>
</dbReference>
<dbReference type="InterPro" id="IPR036291">
    <property type="entry name" value="NAD(P)-bd_dom_sf"/>
</dbReference>
<proteinExistence type="inferred from homology"/>
<gene>
    <name evidence="8" type="ORF">HNR68_005028</name>
</gene>
<evidence type="ECO:0000313" key="9">
    <source>
        <dbReference type="Proteomes" id="UP000587002"/>
    </source>
</evidence>
<evidence type="ECO:0000259" key="7">
    <source>
        <dbReference type="Pfam" id="PF08240"/>
    </source>
</evidence>
<dbReference type="AlphaFoldDB" id="A0A853AUV0"/>
<evidence type="ECO:0000256" key="1">
    <source>
        <dbReference type="ARBA" id="ARBA00001947"/>
    </source>
</evidence>
<name>A0A853AUV0_9PSEU</name>
<dbReference type="SUPFAM" id="SSF51735">
    <property type="entry name" value="NAD(P)-binding Rossmann-fold domains"/>
    <property type="match status" value="1"/>
</dbReference>
<dbReference type="Proteomes" id="UP000587002">
    <property type="component" value="Unassembled WGS sequence"/>
</dbReference>
<feature type="domain" description="Alcohol dehydrogenase-like C-terminal" evidence="6">
    <location>
        <begin position="178"/>
        <end position="258"/>
    </location>
</feature>
<keyword evidence="3 5" id="KW-0862">Zinc</keyword>
<dbReference type="InterPro" id="IPR013154">
    <property type="entry name" value="ADH-like_N"/>
</dbReference>
<dbReference type="Pfam" id="PF08240">
    <property type="entry name" value="ADH_N"/>
    <property type="match status" value="1"/>
</dbReference>
<dbReference type="InterPro" id="IPR011032">
    <property type="entry name" value="GroES-like_sf"/>
</dbReference>
<comment type="caution">
    <text evidence="8">The sequence shown here is derived from an EMBL/GenBank/DDBJ whole genome shotgun (WGS) entry which is preliminary data.</text>
</comment>
<comment type="cofactor">
    <cofactor evidence="1 5">
        <name>Zn(2+)</name>
        <dbReference type="ChEBI" id="CHEBI:29105"/>
    </cofactor>
</comment>
<dbReference type="InterPro" id="IPR050129">
    <property type="entry name" value="Zn_alcohol_dh"/>
</dbReference>
<dbReference type="Gene3D" id="3.90.180.10">
    <property type="entry name" value="Medium-chain alcohol dehydrogenases, catalytic domain"/>
    <property type="match status" value="1"/>
</dbReference>
<evidence type="ECO:0000256" key="5">
    <source>
        <dbReference type="RuleBase" id="RU361277"/>
    </source>
</evidence>
<dbReference type="Pfam" id="PF00107">
    <property type="entry name" value="ADH_zinc_N"/>
    <property type="match status" value="1"/>
</dbReference>
<keyword evidence="4 8" id="KW-0560">Oxidoreductase</keyword>
<sequence length="280" mass="29390">MKAVVKTTPANGYNYATDHPEPPVGFGQVRIAVAAASLCGTDKELVAYSAAARAFGLAFPVVLGHEVAGTVVETGPGVDTLRCGDRVALESHIACRRCYHCRVGEGHNCLNIKLLGLHVDGGFAERLVVSEHACFPLPENVSTETGALFESAGVAVHAVQRSQVNLAGRSVLIAGGGPIGLALVQLSQLSGARRTVVVEPNAFRRNVAESLGAVAFEPDESVADWCQGESEDRGGFDVGFDCTGAPGALEVVLRALRRERPPRSASGCRSSRSRWTSLST</sequence>
<dbReference type="PANTHER" id="PTHR43401">
    <property type="entry name" value="L-THREONINE 3-DEHYDROGENASE"/>
    <property type="match status" value="1"/>
</dbReference>
<dbReference type="RefSeq" id="WP_218888422.1">
    <property type="nucleotide sequence ID" value="NZ_BAABFH010000001.1"/>
</dbReference>
<evidence type="ECO:0000259" key="6">
    <source>
        <dbReference type="Pfam" id="PF00107"/>
    </source>
</evidence>
<accession>A0A853AUV0</accession>
<keyword evidence="9" id="KW-1185">Reference proteome</keyword>
<dbReference type="GO" id="GO:0008743">
    <property type="term" value="F:L-threonine 3-dehydrogenase activity"/>
    <property type="evidence" value="ECO:0007669"/>
    <property type="project" value="UniProtKB-EC"/>
</dbReference>
<dbReference type="PROSITE" id="PS00059">
    <property type="entry name" value="ADH_ZINC"/>
    <property type="match status" value="1"/>
</dbReference>
<evidence type="ECO:0000256" key="2">
    <source>
        <dbReference type="ARBA" id="ARBA00022723"/>
    </source>
</evidence>
<dbReference type="Gene3D" id="3.40.50.720">
    <property type="entry name" value="NAD(P)-binding Rossmann-like Domain"/>
    <property type="match status" value="1"/>
</dbReference>
<dbReference type="EC" id="1.1.1.103" evidence="8"/>
<dbReference type="SUPFAM" id="SSF50129">
    <property type="entry name" value="GroES-like"/>
    <property type="match status" value="1"/>
</dbReference>
<evidence type="ECO:0000313" key="8">
    <source>
        <dbReference type="EMBL" id="NYI86398.1"/>
    </source>
</evidence>
<dbReference type="PANTHER" id="PTHR43401:SF2">
    <property type="entry name" value="L-THREONINE 3-DEHYDROGENASE"/>
    <property type="match status" value="1"/>
</dbReference>
<reference evidence="8 9" key="1">
    <citation type="submission" date="2020-07" db="EMBL/GenBank/DDBJ databases">
        <title>Sequencing the genomes of 1000 actinobacteria strains.</title>
        <authorList>
            <person name="Klenk H.-P."/>
        </authorList>
    </citation>
    <scope>NUCLEOTIDE SEQUENCE [LARGE SCALE GENOMIC DNA]</scope>
    <source>
        <strain evidence="8 9">DSM 44065</strain>
    </source>
</reference>
<dbReference type="EMBL" id="JACCFJ010000001">
    <property type="protein sequence ID" value="NYI86398.1"/>
    <property type="molecule type" value="Genomic_DNA"/>
</dbReference>
<protein>
    <submittedName>
        <fullName evidence="8">Threonine 3-dehydrogenase</fullName>
        <ecNumber evidence="8">1.1.1.103</ecNumber>
    </submittedName>
</protein>
<comment type="similarity">
    <text evidence="5">Belongs to the zinc-containing alcohol dehydrogenase family.</text>
</comment>
<organism evidence="8 9">
    <name type="scientific">Saccharopolyspora hordei</name>
    <dbReference type="NCBI Taxonomy" id="1838"/>
    <lineage>
        <taxon>Bacteria</taxon>
        <taxon>Bacillati</taxon>
        <taxon>Actinomycetota</taxon>
        <taxon>Actinomycetes</taxon>
        <taxon>Pseudonocardiales</taxon>
        <taxon>Pseudonocardiaceae</taxon>
        <taxon>Saccharopolyspora</taxon>
    </lineage>
</organism>
<evidence type="ECO:0000256" key="3">
    <source>
        <dbReference type="ARBA" id="ARBA00022833"/>
    </source>
</evidence>